<name>A0ACB9AF14_CICIN</name>
<sequence>MKVHLRRQGKNKKEGARTKSNKQVHQDDEVQSEGVPNGGVQSEGVPDGAVQLDGVPIDEVQSDGVPVEDMNAEVETEGTYLDVCYTDKL</sequence>
<gene>
    <name evidence="1" type="ORF">L2E82_38239</name>
</gene>
<dbReference type="EMBL" id="CM042015">
    <property type="protein sequence ID" value="KAI3708787.1"/>
    <property type="molecule type" value="Genomic_DNA"/>
</dbReference>
<comment type="caution">
    <text evidence="1">The sequence shown here is derived from an EMBL/GenBank/DDBJ whole genome shotgun (WGS) entry which is preliminary data.</text>
</comment>
<reference evidence="1 2" key="2">
    <citation type="journal article" date="2022" name="Mol. Ecol. Resour.">
        <title>The genomes of chicory, endive, great burdock and yacon provide insights into Asteraceae paleo-polyploidization history and plant inulin production.</title>
        <authorList>
            <person name="Fan W."/>
            <person name="Wang S."/>
            <person name="Wang H."/>
            <person name="Wang A."/>
            <person name="Jiang F."/>
            <person name="Liu H."/>
            <person name="Zhao H."/>
            <person name="Xu D."/>
            <person name="Zhang Y."/>
        </authorList>
    </citation>
    <scope>NUCLEOTIDE SEQUENCE [LARGE SCALE GENOMIC DNA]</scope>
    <source>
        <strain evidence="2">cv. Punajuju</strain>
        <tissue evidence="1">Leaves</tissue>
    </source>
</reference>
<reference evidence="2" key="1">
    <citation type="journal article" date="2022" name="Mol. Ecol. Resour.">
        <title>The genomes of chicory, endive, great burdock and yacon provide insights into Asteraceae palaeo-polyploidization history and plant inulin production.</title>
        <authorList>
            <person name="Fan W."/>
            <person name="Wang S."/>
            <person name="Wang H."/>
            <person name="Wang A."/>
            <person name="Jiang F."/>
            <person name="Liu H."/>
            <person name="Zhao H."/>
            <person name="Xu D."/>
            <person name="Zhang Y."/>
        </authorList>
    </citation>
    <scope>NUCLEOTIDE SEQUENCE [LARGE SCALE GENOMIC DNA]</scope>
    <source>
        <strain evidence="2">cv. Punajuju</strain>
    </source>
</reference>
<organism evidence="1 2">
    <name type="scientific">Cichorium intybus</name>
    <name type="common">Chicory</name>
    <dbReference type="NCBI Taxonomy" id="13427"/>
    <lineage>
        <taxon>Eukaryota</taxon>
        <taxon>Viridiplantae</taxon>
        <taxon>Streptophyta</taxon>
        <taxon>Embryophyta</taxon>
        <taxon>Tracheophyta</taxon>
        <taxon>Spermatophyta</taxon>
        <taxon>Magnoliopsida</taxon>
        <taxon>eudicotyledons</taxon>
        <taxon>Gunneridae</taxon>
        <taxon>Pentapetalae</taxon>
        <taxon>asterids</taxon>
        <taxon>campanulids</taxon>
        <taxon>Asterales</taxon>
        <taxon>Asteraceae</taxon>
        <taxon>Cichorioideae</taxon>
        <taxon>Cichorieae</taxon>
        <taxon>Cichoriinae</taxon>
        <taxon>Cichorium</taxon>
    </lineage>
</organism>
<protein>
    <submittedName>
        <fullName evidence="1">Uncharacterized protein</fullName>
    </submittedName>
</protein>
<accession>A0ACB9AF14</accession>
<dbReference type="Proteomes" id="UP001055811">
    <property type="component" value="Linkage Group LG07"/>
</dbReference>
<evidence type="ECO:0000313" key="2">
    <source>
        <dbReference type="Proteomes" id="UP001055811"/>
    </source>
</evidence>
<keyword evidence="2" id="KW-1185">Reference proteome</keyword>
<proteinExistence type="predicted"/>
<evidence type="ECO:0000313" key="1">
    <source>
        <dbReference type="EMBL" id="KAI3708787.1"/>
    </source>
</evidence>